<dbReference type="Pfam" id="PF12796">
    <property type="entry name" value="Ank_2"/>
    <property type="match status" value="1"/>
</dbReference>
<evidence type="ECO:0000256" key="2">
    <source>
        <dbReference type="ARBA" id="ARBA00023043"/>
    </source>
</evidence>
<evidence type="ECO:0000313" key="5">
    <source>
        <dbReference type="Proteomes" id="UP000001542"/>
    </source>
</evidence>
<evidence type="ECO:0000256" key="1">
    <source>
        <dbReference type="ARBA" id="ARBA00022737"/>
    </source>
</evidence>
<feature type="repeat" description="ANK" evidence="3">
    <location>
        <begin position="193"/>
        <end position="225"/>
    </location>
</feature>
<dbReference type="RefSeq" id="XP_001314051.1">
    <property type="nucleotide sequence ID" value="XM_001314044.1"/>
</dbReference>
<dbReference type="KEGG" id="tva:4759061"/>
<dbReference type="SUPFAM" id="SSF48403">
    <property type="entry name" value="Ankyrin repeat"/>
    <property type="match status" value="1"/>
</dbReference>
<dbReference type="InterPro" id="IPR002110">
    <property type="entry name" value="Ankyrin_rpt"/>
</dbReference>
<dbReference type="VEuPathDB" id="TrichDB:TVAGG3_0947620"/>
<dbReference type="Proteomes" id="UP000001542">
    <property type="component" value="Unassembled WGS sequence"/>
</dbReference>
<dbReference type="AlphaFoldDB" id="A2F1E9"/>
<dbReference type="SMART" id="SM00248">
    <property type="entry name" value="ANK"/>
    <property type="match status" value="3"/>
</dbReference>
<proteinExistence type="predicted"/>
<name>A2F1E9_TRIV3</name>
<keyword evidence="1" id="KW-0677">Repeat</keyword>
<sequence>MSFKGLDYQLLAERIGDYVRDQNFISCRSKEELCQILDFSKLTPSDLLILTANLQDQFDKSDIEEIIQHVNLDIQEKNQLSTVFSALSSIIGKNTVNSIMNLIEKENSSNQDEIMTKLYKLVGKNDVYTIVSILSAAVVMNKYEAINFAVENKIIYASNSSDNVLTFAARKEDNQLIEELCRHYNDVDLHPPGCSTALWLSANYGNSEGIRILLDRGADINFINEEGWTTLMCAVNNDDYNACRLILENGNFNLINSQVIRGPYSGRTALSMAKSSGIRDLLLRYGAYDNGSRHYTFEENNDLFDPDF</sequence>
<evidence type="ECO:0000313" key="4">
    <source>
        <dbReference type="EMBL" id="EAY01236.1"/>
    </source>
</evidence>
<reference evidence="4" key="1">
    <citation type="submission" date="2006-10" db="EMBL/GenBank/DDBJ databases">
        <authorList>
            <person name="Amadeo P."/>
            <person name="Zhao Q."/>
            <person name="Wortman J."/>
            <person name="Fraser-Liggett C."/>
            <person name="Carlton J."/>
        </authorList>
    </citation>
    <scope>NUCLEOTIDE SEQUENCE</scope>
    <source>
        <strain evidence="4">G3</strain>
    </source>
</reference>
<dbReference type="PANTHER" id="PTHR24171">
    <property type="entry name" value="ANKYRIN REPEAT DOMAIN-CONTAINING PROTEIN 39-RELATED"/>
    <property type="match status" value="1"/>
</dbReference>
<gene>
    <name evidence="4" type="ORF">TVAG_027040</name>
</gene>
<protein>
    <submittedName>
        <fullName evidence="4">Uncharacterized protein</fullName>
    </submittedName>
</protein>
<dbReference type="InParanoid" id="A2F1E9"/>
<dbReference type="PROSITE" id="PS50088">
    <property type="entry name" value="ANK_REPEAT"/>
    <property type="match status" value="1"/>
</dbReference>
<dbReference type="PROSITE" id="PS50297">
    <property type="entry name" value="ANK_REP_REGION"/>
    <property type="match status" value="1"/>
</dbReference>
<dbReference type="SMR" id="A2F1E9"/>
<dbReference type="PANTHER" id="PTHR24171:SF11">
    <property type="entry name" value="26S PROTEASOME NON-ATPASE REGULATORY SUBUNIT 10"/>
    <property type="match status" value="1"/>
</dbReference>
<dbReference type="STRING" id="5722.A2F1E9"/>
<dbReference type="VEuPathDB" id="TrichDB:TVAG_027040"/>
<keyword evidence="5" id="KW-1185">Reference proteome</keyword>
<dbReference type="Gene3D" id="1.25.40.20">
    <property type="entry name" value="Ankyrin repeat-containing domain"/>
    <property type="match status" value="1"/>
</dbReference>
<evidence type="ECO:0000256" key="3">
    <source>
        <dbReference type="PROSITE-ProRule" id="PRU00023"/>
    </source>
</evidence>
<dbReference type="EMBL" id="DS113573">
    <property type="protein sequence ID" value="EAY01236.1"/>
    <property type="molecule type" value="Genomic_DNA"/>
</dbReference>
<reference evidence="4" key="2">
    <citation type="journal article" date="2007" name="Science">
        <title>Draft genome sequence of the sexually transmitted pathogen Trichomonas vaginalis.</title>
        <authorList>
            <person name="Carlton J.M."/>
            <person name="Hirt R.P."/>
            <person name="Silva J.C."/>
            <person name="Delcher A.L."/>
            <person name="Schatz M."/>
            <person name="Zhao Q."/>
            <person name="Wortman J.R."/>
            <person name="Bidwell S.L."/>
            <person name="Alsmark U.C.M."/>
            <person name="Besteiro S."/>
            <person name="Sicheritz-Ponten T."/>
            <person name="Noel C.J."/>
            <person name="Dacks J.B."/>
            <person name="Foster P.G."/>
            <person name="Simillion C."/>
            <person name="Van de Peer Y."/>
            <person name="Miranda-Saavedra D."/>
            <person name="Barton G.J."/>
            <person name="Westrop G.D."/>
            <person name="Mueller S."/>
            <person name="Dessi D."/>
            <person name="Fiori P.L."/>
            <person name="Ren Q."/>
            <person name="Paulsen I."/>
            <person name="Zhang H."/>
            <person name="Bastida-Corcuera F.D."/>
            <person name="Simoes-Barbosa A."/>
            <person name="Brown M.T."/>
            <person name="Hayes R.D."/>
            <person name="Mukherjee M."/>
            <person name="Okumura C.Y."/>
            <person name="Schneider R."/>
            <person name="Smith A.J."/>
            <person name="Vanacova S."/>
            <person name="Villalvazo M."/>
            <person name="Haas B.J."/>
            <person name="Pertea M."/>
            <person name="Feldblyum T.V."/>
            <person name="Utterback T.R."/>
            <person name="Shu C.L."/>
            <person name="Osoegawa K."/>
            <person name="de Jong P.J."/>
            <person name="Hrdy I."/>
            <person name="Horvathova L."/>
            <person name="Zubacova Z."/>
            <person name="Dolezal P."/>
            <person name="Malik S.B."/>
            <person name="Logsdon J.M. Jr."/>
            <person name="Henze K."/>
            <person name="Gupta A."/>
            <person name="Wang C.C."/>
            <person name="Dunne R.L."/>
            <person name="Upcroft J.A."/>
            <person name="Upcroft P."/>
            <person name="White O."/>
            <person name="Salzberg S.L."/>
            <person name="Tang P."/>
            <person name="Chiu C.-H."/>
            <person name="Lee Y.-S."/>
            <person name="Embley T.M."/>
            <person name="Coombs G.H."/>
            <person name="Mottram J.C."/>
            <person name="Tachezy J."/>
            <person name="Fraser-Liggett C.M."/>
            <person name="Johnson P.J."/>
        </authorList>
    </citation>
    <scope>NUCLEOTIDE SEQUENCE [LARGE SCALE GENOMIC DNA]</scope>
    <source>
        <strain evidence="4">G3</strain>
    </source>
</reference>
<keyword evidence="2 3" id="KW-0040">ANK repeat</keyword>
<accession>A2F1E9</accession>
<organism evidence="4 5">
    <name type="scientific">Trichomonas vaginalis (strain ATCC PRA-98 / G3)</name>
    <dbReference type="NCBI Taxonomy" id="412133"/>
    <lineage>
        <taxon>Eukaryota</taxon>
        <taxon>Metamonada</taxon>
        <taxon>Parabasalia</taxon>
        <taxon>Trichomonadida</taxon>
        <taxon>Trichomonadidae</taxon>
        <taxon>Trichomonas</taxon>
    </lineage>
</organism>
<dbReference type="InterPro" id="IPR036770">
    <property type="entry name" value="Ankyrin_rpt-contain_sf"/>
</dbReference>